<keyword evidence="2" id="KW-1185">Reference proteome</keyword>
<comment type="caution">
    <text evidence="1">The sequence shown here is derived from an EMBL/GenBank/DDBJ whole genome shotgun (WGS) entry which is preliminary data.</text>
</comment>
<reference evidence="1" key="1">
    <citation type="journal article" date="2023" name="G3 (Bethesda)">
        <title>A reference genome for the long-term kleptoplast-retaining sea slug Elysia crispata morphotype clarki.</title>
        <authorList>
            <person name="Eastman K.E."/>
            <person name="Pendleton A.L."/>
            <person name="Shaikh M.A."/>
            <person name="Suttiyut T."/>
            <person name="Ogas R."/>
            <person name="Tomko P."/>
            <person name="Gavelis G."/>
            <person name="Widhalm J.R."/>
            <person name="Wisecaver J.H."/>
        </authorList>
    </citation>
    <scope>NUCLEOTIDE SEQUENCE</scope>
    <source>
        <strain evidence="1">ECLA1</strain>
    </source>
</reference>
<dbReference type="AlphaFoldDB" id="A0AAE0YHV1"/>
<proteinExistence type="predicted"/>
<accession>A0AAE0YHV1</accession>
<evidence type="ECO:0000313" key="1">
    <source>
        <dbReference type="EMBL" id="KAK3746465.1"/>
    </source>
</evidence>
<gene>
    <name evidence="1" type="ORF">RRG08_017473</name>
</gene>
<evidence type="ECO:0000313" key="2">
    <source>
        <dbReference type="Proteomes" id="UP001283361"/>
    </source>
</evidence>
<sequence length="100" mass="11226">MVLQCSAAAWSCPSRSYTHHVVPNRFRWSMLDSCSSLIMVSRYHQGIPETNKTSTRSDVQFTRPSSRACVICDGQTLLILTGGQEYHPTTEDIQTFQASL</sequence>
<dbReference type="Proteomes" id="UP001283361">
    <property type="component" value="Unassembled WGS sequence"/>
</dbReference>
<dbReference type="EMBL" id="JAWDGP010006142">
    <property type="protein sequence ID" value="KAK3746465.1"/>
    <property type="molecule type" value="Genomic_DNA"/>
</dbReference>
<protein>
    <submittedName>
        <fullName evidence="1">Uncharacterized protein</fullName>
    </submittedName>
</protein>
<organism evidence="1 2">
    <name type="scientific">Elysia crispata</name>
    <name type="common">lettuce slug</name>
    <dbReference type="NCBI Taxonomy" id="231223"/>
    <lineage>
        <taxon>Eukaryota</taxon>
        <taxon>Metazoa</taxon>
        <taxon>Spiralia</taxon>
        <taxon>Lophotrochozoa</taxon>
        <taxon>Mollusca</taxon>
        <taxon>Gastropoda</taxon>
        <taxon>Heterobranchia</taxon>
        <taxon>Euthyneura</taxon>
        <taxon>Panpulmonata</taxon>
        <taxon>Sacoglossa</taxon>
        <taxon>Placobranchoidea</taxon>
        <taxon>Plakobranchidae</taxon>
        <taxon>Elysia</taxon>
    </lineage>
</organism>
<name>A0AAE0YHV1_9GAST</name>